<dbReference type="Gene3D" id="3.40.50.300">
    <property type="entry name" value="P-loop containing nucleotide triphosphate hydrolases"/>
    <property type="match status" value="1"/>
</dbReference>
<evidence type="ECO:0000313" key="7">
    <source>
        <dbReference type="EMBL" id="GAG24787.1"/>
    </source>
</evidence>
<evidence type="ECO:0000256" key="4">
    <source>
        <dbReference type="ARBA" id="ARBA00022741"/>
    </source>
</evidence>
<gene>
    <name evidence="7" type="ORF">S01H1_47852</name>
</gene>
<evidence type="ECO:0008006" key="8">
    <source>
        <dbReference type="Google" id="ProtNLM"/>
    </source>
</evidence>
<dbReference type="FunFam" id="1.10.20.140:FF:000001">
    <property type="entry name" value="tRNA dimethylallyltransferase"/>
    <property type="match status" value="1"/>
</dbReference>
<evidence type="ECO:0000256" key="3">
    <source>
        <dbReference type="ARBA" id="ARBA00022694"/>
    </source>
</evidence>
<evidence type="ECO:0000256" key="6">
    <source>
        <dbReference type="ARBA" id="ARBA00022842"/>
    </source>
</evidence>
<keyword evidence="6" id="KW-0460">Magnesium</keyword>
<organism evidence="7">
    <name type="scientific">marine sediment metagenome</name>
    <dbReference type="NCBI Taxonomy" id="412755"/>
    <lineage>
        <taxon>unclassified sequences</taxon>
        <taxon>metagenomes</taxon>
        <taxon>ecological metagenomes</taxon>
    </lineage>
</organism>
<dbReference type="EMBL" id="BARS01030693">
    <property type="protein sequence ID" value="GAG24787.1"/>
    <property type="molecule type" value="Genomic_DNA"/>
</dbReference>
<protein>
    <recommendedName>
        <fullName evidence="8">tRNA dimethylallyltransferase</fullName>
    </recommendedName>
</protein>
<accession>X0WNH6</accession>
<evidence type="ECO:0000256" key="2">
    <source>
        <dbReference type="ARBA" id="ARBA00022679"/>
    </source>
</evidence>
<keyword evidence="2" id="KW-0808">Transferase</keyword>
<keyword evidence="4" id="KW-0547">Nucleotide-binding</keyword>
<sequence length="240" mass="26777">FGADATECIQWLLGRGVVPMVVGGARLYLRSLTHGIFPGVPKSREVRERLLALADSKGPESLHAKLSEVDPETAARLAPGDLKRIVRALEVHEVTGSLMSELQTQSLPDSPFELVGVILTASREWIYERINKRTREMFETGFIDEVKRLLGLGCGGDIERIKANGYRETAALLRGEISESEAFDRMDRATRHNAKYQLMWTRQEKDWHSIDVESLPPEETSRRIVSLFDAAGRHEPGAGA</sequence>
<dbReference type="NCBIfam" id="TIGR00174">
    <property type="entry name" value="miaA"/>
    <property type="match status" value="1"/>
</dbReference>
<reference evidence="7" key="1">
    <citation type="journal article" date="2014" name="Front. Microbiol.">
        <title>High frequency of phylogenetically diverse reductive dehalogenase-homologous genes in deep subseafloor sedimentary metagenomes.</title>
        <authorList>
            <person name="Kawai M."/>
            <person name="Futagami T."/>
            <person name="Toyoda A."/>
            <person name="Takaki Y."/>
            <person name="Nishi S."/>
            <person name="Hori S."/>
            <person name="Arai W."/>
            <person name="Tsubouchi T."/>
            <person name="Morono Y."/>
            <person name="Uchiyama I."/>
            <person name="Ito T."/>
            <person name="Fujiyama A."/>
            <person name="Inagaki F."/>
            <person name="Takami H."/>
        </authorList>
    </citation>
    <scope>NUCLEOTIDE SEQUENCE</scope>
    <source>
        <strain evidence="7">Expedition CK06-06</strain>
    </source>
</reference>
<name>X0WNH6_9ZZZZ</name>
<keyword evidence="3" id="KW-0819">tRNA processing</keyword>
<dbReference type="Pfam" id="PF01715">
    <property type="entry name" value="IPPT"/>
    <property type="match status" value="1"/>
</dbReference>
<dbReference type="GO" id="GO:0008033">
    <property type="term" value="P:tRNA processing"/>
    <property type="evidence" value="ECO:0007669"/>
    <property type="project" value="UniProtKB-KW"/>
</dbReference>
<dbReference type="InterPro" id="IPR018022">
    <property type="entry name" value="IPT"/>
</dbReference>
<dbReference type="Gene3D" id="1.10.20.140">
    <property type="match status" value="1"/>
</dbReference>
<comment type="cofactor">
    <cofactor evidence="1">
        <name>Mg(2+)</name>
        <dbReference type="ChEBI" id="CHEBI:18420"/>
    </cofactor>
</comment>
<proteinExistence type="predicted"/>
<dbReference type="GO" id="GO:0005524">
    <property type="term" value="F:ATP binding"/>
    <property type="evidence" value="ECO:0007669"/>
    <property type="project" value="UniProtKB-KW"/>
</dbReference>
<comment type="caution">
    <text evidence="7">The sequence shown here is derived from an EMBL/GenBank/DDBJ whole genome shotgun (WGS) entry which is preliminary data.</text>
</comment>
<keyword evidence="5" id="KW-0067">ATP-binding</keyword>
<evidence type="ECO:0000256" key="5">
    <source>
        <dbReference type="ARBA" id="ARBA00022840"/>
    </source>
</evidence>
<dbReference type="AlphaFoldDB" id="X0WNH6"/>
<dbReference type="InterPro" id="IPR027417">
    <property type="entry name" value="P-loop_NTPase"/>
</dbReference>
<dbReference type="GO" id="GO:0052381">
    <property type="term" value="F:tRNA dimethylallyltransferase activity"/>
    <property type="evidence" value="ECO:0007669"/>
    <property type="project" value="InterPro"/>
</dbReference>
<evidence type="ECO:0000256" key="1">
    <source>
        <dbReference type="ARBA" id="ARBA00001946"/>
    </source>
</evidence>
<feature type="non-terminal residue" evidence="7">
    <location>
        <position position="1"/>
    </location>
</feature>